<gene>
    <name evidence="2" type="ORF">ECRASSUSDP1_LOCUS16002</name>
</gene>
<feature type="compositionally biased region" description="Polar residues" evidence="1">
    <location>
        <begin position="137"/>
        <end position="147"/>
    </location>
</feature>
<organism evidence="2 3">
    <name type="scientific">Euplotes crassus</name>
    <dbReference type="NCBI Taxonomy" id="5936"/>
    <lineage>
        <taxon>Eukaryota</taxon>
        <taxon>Sar</taxon>
        <taxon>Alveolata</taxon>
        <taxon>Ciliophora</taxon>
        <taxon>Intramacronucleata</taxon>
        <taxon>Spirotrichea</taxon>
        <taxon>Hypotrichia</taxon>
        <taxon>Euplotida</taxon>
        <taxon>Euplotidae</taxon>
        <taxon>Moneuplotes</taxon>
    </lineage>
</organism>
<reference evidence="2" key="1">
    <citation type="submission" date="2023-07" db="EMBL/GenBank/DDBJ databases">
        <authorList>
            <consortium name="AG Swart"/>
            <person name="Singh M."/>
            <person name="Singh A."/>
            <person name="Seah K."/>
            <person name="Emmerich C."/>
        </authorList>
    </citation>
    <scope>NUCLEOTIDE SEQUENCE</scope>
    <source>
        <strain evidence="2">DP1</strain>
    </source>
</reference>
<dbReference type="EMBL" id="CAMPGE010016067">
    <property type="protein sequence ID" value="CAI2374645.1"/>
    <property type="molecule type" value="Genomic_DNA"/>
</dbReference>
<evidence type="ECO:0000256" key="1">
    <source>
        <dbReference type="SAM" id="MobiDB-lite"/>
    </source>
</evidence>
<dbReference type="AlphaFoldDB" id="A0AAD2CYT3"/>
<evidence type="ECO:0000313" key="2">
    <source>
        <dbReference type="EMBL" id="CAI2374645.1"/>
    </source>
</evidence>
<evidence type="ECO:0000313" key="3">
    <source>
        <dbReference type="Proteomes" id="UP001295684"/>
    </source>
</evidence>
<dbReference type="Proteomes" id="UP001295684">
    <property type="component" value="Unassembled WGS sequence"/>
</dbReference>
<feature type="region of interest" description="Disordered" evidence="1">
    <location>
        <begin position="100"/>
        <end position="166"/>
    </location>
</feature>
<proteinExistence type="predicted"/>
<keyword evidence="3" id="KW-1185">Reference proteome</keyword>
<accession>A0AAD2CYT3</accession>
<protein>
    <submittedName>
        <fullName evidence="2">Uncharacterized protein</fullName>
    </submittedName>
</protein>
<sequence length="327" mass="37806">MSIIGSRPNSLTVYRASENNAVLHKNMYHLRDNSGNRTFTQIQPRKVSPRRFGVDPFTRRGKQQVAERIMNMRFPDISKYDGKVKGAKVVGEERKRSIRLERGVESGSGGDEERKRGQQRMQGEDVNVSVQKKRMNDLSQANDGKSQRNPKSHHTVSQIRSDHIFSPVNPNQARKMIERNVFLNNTKDINFDLPEKNPSESDFFDHDSIDKAPKLKFVPNNKNPSHIRNASGYMNSNNNFETFLKRNDEAPRLAILENYKQISRVMRNTFLKAKDLEQRFKNNALTSEELRKKKEEEENTKKLTKILKQMNSPRNAFSTMENNLGAL</sequence>
<name>A0AAD2CYT3_EUPCR</name>
<comment type="caution">
    <text evidence="2">The sequence shown here is derived from an EMBL/GenBank/DDBJ whole genome shotgun (WGS) entry which is preliminary data.</text>
</comment>